<dbReference type="GeneTree" id="ENSGT00940000155167"/>
<evidence type="ECO:0000256" key="7">
    <source>
        <dbReference type="ARBA" id="ARBA00023180"/>
    </source>
</evidence>
<dbReference type="Pfam" id="PF00020">
    <property type="entry name" value="TNFR_c6"/>
    <property type="match status" value="3"/>
</dbReference>
<keyword evidence="6 8" id="KW-1015">Disulfide bond</keyword>
<keyword evidence="3" id="KW-0053">Apoptosis</keyword>
<accession>A0A3Q2TGH3</accession>
<name>A0A3Q2TGH3_FUNHE</name>
<evidence type="ECO:0000256" key="3">
    <source>
        <dbReference type="ARBA" id="ARBA00022703"/>
    </source>
</evidence>
<evidence type="ECO:0000256" key="8">
    <source>
        <dbReference type="PROSITE-ProRule" id="PRU00206"/>
    </source>
</evidence>
<protein>
    <submittedName>
        <fullName evidence="11">Tumor necrosis factor receptor superfamily member 6B</fullName>
    </submittedName>
</protein>
<dbReference type="GO" id="GO:0005576">
    <property type="term" value="C:extracellular region"/>
    <property type="evidence" value="ECO:0007669"/>
    <property type="project" value="UniProtKB-SubCell"/>
</dbReference>
<comment type="subcellular location">
    <subcellularLocation>
        <location evidence="1">Secreted</location>
    </subcellularLocation>
</comment>
<dbReference type="AlphaFoldDB" id="A0A3Q2TGH3"/>
<feature type="disulfide bond" evidence="8">
    <location>
        <begin position="162"/>
        <end position="180"/>
    </location>
</feature>
<feature type="domain" description="TNFR-Cys" evidence="10">
    <location>
        <begin position="60"/>
        <end position="101"/>
    </location>
</feature>
<feature type="domain" description="TNFR-Cys" evidence="10">
    <location>
        <begin position="140"/>
        <end position="180"/>
    </location>
</feature>
<evidence type="ECO:0000256" key="9">
    <source>
        <dbReference type="SAM" id="SignalP"/>
    </source>
</evidence>
<dbReference type="GO" id="GO:0006915">
    <property type="term" value="P:apoptotic process"/>
    <property type="evidence" value="ECO:0007669"/>
    <property type="project" value="UniProtKB-KW"/>
</dbReference>
<evidence type="ECO:0000313" key="12">
    <source>
        <dbReference type="Proteomes" id="UP000265000"/>
    </source>
</evidence>
<dbReference type="PROSITE" id="PS50050">
    <property type="entry name" value="TNFR_NGFR_2"/>
    <property type="match status" value="2"/>
</dbReference>
<keyword evidence="2" id="KW-0964">Secreted</keyword>
<dbReference type="SUPFAM" id="SSF57586">
    <property type="entry name" value="TNF receptor-like"/>
    <property type="match status" value="2"/>
</dbReference>
<dbReference type="STRING" id="8078.ENSFHEP00000015160"/>
<reference evidence="11" key="2">
    <citation type="submission" date="2025-09" db="UniProtKB">
        <authorList>
            <consortium name="Ensembl"/>
        </authorList>
    </citation>
    <scope>IDENTIFICATION</scope>
</reference>
<feature type="disulfide bond" evidence="8">
    <location>
        <begin position="141"/>
        <end position="156"/>
    </location>
</feature>
<evidence type="ECO:0000256" key="2">
    <source>
        <dbReference type="ARBA" id="ARBA00022525"/>
    </source>
</evidence>
<dbReference type="PANTHER" id="PTHR23097:SF90">
    <property type="entry name" value="TUMOR NECROSIS FACTOR RECEPTOR SUPERFAMILY MEMBER 11B"/>
    <property type="match status" value="1"/>
</dbReference>
<evidence type="ECO:0000313" key="11">
    <source>
        <dbReference type="Ensembl" id="ENSFHEP00000015160.1"/>
    </source>
</evidence>
<keyword evidence="5" id="KW-0677">Repeat</keyword>
<proteinExistence type="predicted"/>
<dbReference type="Ensembl" id="ENSFHET00000023201.1">
    <property type="protein sequence ID" value="ENSFHEP00000015160.1"/>
    <property type="gene ID" value="ENSFHEG00000016770.1"/>
</dbReference>
<comment type="caution">
    <text evidence="8">Lacks conserved residue(s) required for the propagation of feature annotation.</text>
</comment>
<feature type="repeat" description="TNFR-Cys" evidence="8">
    <location>
        <begin position="140"/>
        <end position="180"/>
    </location>
</feature>
<feature type="disulfide bond" evidence="8">
    <location>
        <begin position="83"/>
        <end position="101"/>
    </location>
</feature>
<dbReference type="InterPro" id="IPR001368">
    <property type="entry name" value="TNFR/NGFR_Cys_rich_reg"/>
</dbReference>
<feature type="disulfide bond" evidence="8">
    <location>
        <begin position="61"/>
        <end position="76"/>
    </location>
</feature>
<evidence type="ECO:0000256" key="1">
    <source>
        <dbReference type="ARBA" id="ARBA00004613"/>
    </source>
</evidence>
<feature type="chain" id="PRO_5018769786" evidence="9">
    <location>
        <begin position="21"/>
        <end position="291"/>
    </location>
</feature>
<dbReference type="PANTHER" id="PTHR23097">
    <property type="entry name" value="TUMOR NECROSIS FACTOR RECEPTOR SUPERFAMILY MEMBER"/>
    <property type="match status" value="1"/>
</dbReference>
<feature type="repeat" description="TNFR-Cys" evidence="8">
    <location>
        <begin position="60"/>
        <end position="101"/>
    </location>
</feature>
<organism evidence="11 12">
    <name type="scientific">Fundulus heteroclitus</name>
    <name type="common">Killifish</name>
    <name type="synonym">Mummichog</name>
    <dbReference type="NCBI Taxonomy" id="8078"/>
    <lineage>
        <taxon>Eukaryota</taxon>
        <taxon>Metazoa</taxon>
        <taxon>Chordata</taxon>
        <taxon>Craniata</taxon>
        <taxon>Vertebrata</taxon>
        <taxon>Euteleostomi</taxon>
        <taxon>Actinopterygii</taxon>
        <taxon>Neopterygii</taxon>
        <taxon>Teleostei</taxon>
        <taxon>Neoteleostei</taxon>
        <taxon>Acanthomorphata</taxon>
        <taxon>Ovalentaria</taxon>
        <taxon>Atherinomorphae</taxon>
        <taxon>Cyprinodontiformes</taxon>
        <taxon>Fundulidae</taxon>
        <taxon>Fundulus</taxon>
    </lineage>
</organism>
<dbReference type="Proteomes" id="UP000265000">
    <property type="component" value="Unplaced"/>
</dbReference>
<reference evidence="11" key="1">
    <citation type="submission" date="2025-08" db="UniProtKB">
        <authorList>
            <consortium name="Ensembl"/>
        </authorList>
    </citation>
    <scope>IDENTIFICATION</scope>
</reference>
<evidence type="ECO:0000256" key="4">
    <source>
        <dbReference type="ARBA" id="ARBA00022729"/>
    </source>
</evidence>
<keyword evidence="4 9" id="KW-0732">Signal</keyword>
<evidence type="ECO:0000256" key="6">
    <source>
        <dbReference type="ARBA" id="ARBA00023157"/>
    </source>
</evidence>
<feature type="signal peptide" evidence="9">
    <location>
        <begin position="1"/>
        <end position="20"/>
    </location>
</feature>
<keyword evidence="12" id="KW-1185">Reference proteome</keyword>
<sequence>MTHFLAVLLLLPGALCFASANPTYEQQDRLTGEILRCEQCRPGTYRATHCTATTPTKCEPCKGDHFTELWNYLPRCLYCNNFCTHNQEVETECSPFNNRVCRCKAGFYMVDDFCVRHSECGPGNGVLTLGTPTKNTVCEKCPKGYFSNSSSASDQCVKHQHCSNGDIVLLHGSAVHDTVCGTCGSFTNGGDDLRAVLSASFSGKGIQKRDLKRFIHSIVHKKQEDDCPGDSALPNQRGPLVDHIRAWLAQASAEQLKEVPKTLRVAQCGTIGAKLDRMLEEIKQHHPSCSL</sequence>
<dbReference type="InterPro" id="IPR052459">
    <property type="entry name" value="TNFRSF_decoy_receptor"/>
</dbReference>
<evidence type="ECO:0000256" key="5">
    <source>
        <dbReference type="ARBA" id="ARBA00022737"/>
    </source>
</evidence>
<evidence type="ECO:0000259" key="10">
    <source>
        <dbReference type="PROSITE" id="PS50050"/>
    </source>
</evidence>
<keyword evidence="7" id="KW-0325">Glycoprotein</keyword>
<dbReference type="InterPro" id="IPR048522">
    <property type="entry name" value="Death_3_fish"/>
</dbReference>
<dbReference type="SMART" id="SM00208">
    <property type="entry name" value="TNFR"/>
    <property type="match status" value="4"/>
</dbReference>
<dbReference type="Gene3D" id="2.10.50.10">
    <property type="entry name" value="Tumor Necrosis Factor Receptor, subunit A, domain 2"/>
    <property type="match status" value="3"/>
</dbReference>
<dbReference type="Pfam" id="PF21733">
    <property type="entry name" value="Death_3"/>
    <property type="match status" value="1"/>
</dbReference>